<name>A0ABV4BFM9_9GAMM</name>
<comment type="caution">
    <text evidence="1">The sequence shown here is derived from an EMBL/GenBank/DDBJ whole genome shotgun (WGS) entry which is preliminary data.</text>
</comment>
<evidence type="ECO:0000313" key="1">
    <source>
        <dbReference type="EMBL" id="MEY6432088.1"/>
    </source>
</evidence>
<proteinExistence type="predicted"/>
<dbReference type="Gene3D" id="3.90.550.10">
    <property type="entry name" value="Spore Coat Polysaccharide Biosynthesis Protein SpsA, Chain A"/>
    <property type="match status" value="1"/>
</dbReference>
<gene>
    <name evidence="1" type="ORF">ABC977_06645</name>
</gene>
<sequence>MKRFAIVTASDRKYGDFLIEHWLASLVDNVRLTETDVVVLDYGLSVAQRFYLEHQGVLLRPGTRDGHVTVLRYRETLALLADRPYEQICLCDSGDIIFQDDISTLFERSPDRFRAVCEDYKPVFSLFLKDEVFRPEDKPRIAEAFAKNRMVNCGFIIGPREPMKALCERFLQILVDKSRFGPEQLVVNYLFHRDGFDELERRYNFVIASSAETVRIEDGIFLDEQGRRIAVVHNAGRYPFLRPIDNFGYGRHCNLLKREVYTTLRGFYASRVGLATAQETVQRSRRELAELIRRLKQDQG</sequence>
<dbReference type="InterPro" id="IPR029044">
    <property type="entry name" value="Nucleotide-diphossugar_trans"/>
</dbReference>
<accession>A0ABV4BFM9</accession>
<dbReference type="Proteomes" id="UP001564408">
    <property type="component" value="Unassembled WGS sequence"/>
</dbReference>
<dbReference type="RefSeq" id="WP_369666478.1">
    <property type="nucleotide sequence ID" value="NZ_JBDKXB010000006.1"/>
</dbReference>
<organism evidence="1 2">
    <name type="scientific">Thioalkalicoccus limnaeus</name>
    <dbReference type="NCBI Taxonomy" id="120681"/>
    <lineage>
        <taxon>Bacteria</taxon>
        <taxon>Pseudomonadati</taxon>
        <taxon>Pseudomonadota</taxon>
        <taxon>Gammaproteobacteria</taxon>
        <taxon>Chromatiales</taxon>
        <taxon>Chromatiaceae</taxon>
        <taxon>Thioalkalicoccus</taxon>
    </lineage>
</organism>
<dbReference type="EMBL" id="JBDKXB010000006">
    <property type="protein sequence ID" value="MEY6432088.1"/>
    <property type="molecule type" value="Genomic_DNA"/>
</dbReference>
<reference evidence="1 2" key="1">
    <citation type="submission" date="2024-05" db="EMBL/GenBank/DDBJ databases">
        <title>Genome Sequence and Characterization of the New Strain Purple Sulfur Bacterium of Genus Thioalkalicoccus.</title>
        <authorList>
            <person name="Bryantseva I.A."/>
            <person name="Kyndt J.A."/>
            <person name="Imhoff J.F."/>
        </authorList>
    </citation>
    <scope>NUCLEOTIDE SEQUENCE [LARGE SCALE GENOMIC DNA]</scope>
    <source>
        <strain evidence="1 2">Um2</strain>
    </source>
</reference>
<dbReference type="SUPFAM" id="SSF53448">
    <property type="entry name" value="Nucleotide-diphospho-sugar transferases"/>
    <property type="match status" value="1"/>
</dbReference>
<protein>
    <submittedName>
        <fullName evidence="1">Uncharacterized protein</fullName>
    </submittedName>
</protein>
<keyword evidence="2" id="KW-1185">Reference proteome</keyword>
<evidence type="ECO:0000313" key="2">
    <source>
        <dbReference type="Proteomes" id="UP001564408"/>
    </source>
</evidence>